<dbReference type="SUPFAM" id="SSF53448">
    <property type="entry name" value="Nucleotide-diphospho-sugar transferases"/>
    <property type="match status" value="1"/>
</dbReference>
<dbReference type="InterPro" id="IPR050834">
    <property type="entry name" value="Glycosyltransf_2"/>
</dbReference>
<dbReference type="Pfam" id="PF02709">
    <property type="entry name" value="Glyco_transf_7C"/>
    <property type="match status" value="1"/>
</dbReference>
<dbReference type="Proteomes" id="UP001305702">
    <property type="component" value="Chromosome"/>
</dbReference>
<accession>A0AA96RH06</accession>
<reference evidence="4 5" key="1">
    <citation type="submission" date="2022-02" db="EMBL/GenBank/DDBJ databases">
        <title>Paenibacillus sp. MBLB1776 Whole Genome Shotgun Sequencing.</title>
        <authorList>
            <person name="Hwang C.Y."/>
            <person name="Cho E.-S."/>
            <person name="Seo M.-J."/>
        </authorList>
    </citation>
    <scope>NUCLEOTIDE SEQUENCE [LARGE SCALE GENOMIC DNA]</scope>
    <source>
        <strain evidence="4 5">MBLB1776</strain>
    </source>
</reference>
<feature type="domain" description="Galactosyltransferase C-terminal" evidence="3">
    <location>
        <begin position="211"/>
        <end position="264"/>
    </location>
</feature>
<dbReference type="EC" id="2.4.-.-" evidence="4"/>
<sequence length="405" mass="46863">MTFDVSIIIPTYNKKTEVRLTLHSLEKQTFDLSRMEVILVDDGSTDGTLESLQGYYPAYFLQCLRSDSNTGRSASRNRGIHAASAPLLIFLDAEMIVEPDFVANHMKYQEGADNLVVTGVFTGFRGLYSILSPSFKYSQFKHCRRIVRKWPSIRKHCTTARTLKRYIKRSGRPKQLVRLAHIDSGQYKKLSFEKSFYYKKHVLAHFGPELKGFHLPWIGFLTGNISVKKALVEKAGYFDENFQGYGFEDWELGFRLFQNGARFYAGEGIVCYHQEHPFSESARKAQLTGNLLKFYEKHHDLGIALIALHQMGKINYFEINRTIQEYYHLKDRFPDSFRLFRDRFVRALHTLLIKRARGRKVTGSLLFSNKKKPKLLEKLSAERKALSRTGDYKQLAAVFGILLRL</sequence>
<dbReference type="InterPro" id="IPR001173">
    <property type="entry name" value="Glyco_trans_2-like"/>
</dbReference>
<dbReference type="RefSeq" id="WP_315606632.1">
    <property type="nucleotide sequence ID" value="NZ_CP130318.1"/>
</dbReference>
<evidence type="ECO:0000313" key="4">
    <source>
        <dbReference type="EMBL" id="WNQ12853.1"/>
    </source>
</evidence>
<dbReference type="PANTHER" id="PTHR43685:SF3">
    <property type="entry name" value="SLR2126 PROTEIN"/>
    <property type="match status" value="1"/>
</dbReference>
<organism evidence="4 5">
    <name type="scientific">Paenibacillus aurantius</name>
    <dbReference type="NCBI Taxonomy" id="2918900"/>
    <lineage>
        <taxon>Bacteria</taxon>
        <taxon>Bacillati</taxon>
        <taxon>Bacillota</taxon>
        <taxon>Bacilli</taxon>
        <taxon>Bacillales</taxon>
        <taxon>Paenibacillaceae</taxon>
        <taxon>Paenibacillus</taxon>
    </lineage>
</organism>
<dbReference type="GO" id="GO:0016757">
    <property type="term" value="F:glycosyltransferase activity"/>
    <property type="evidence" value="ECO:0007669"/>
    <property type="project" value="UniProtKB-KW"/>
</dbReference>
<name>A0AA96RH06_9BACL</name>
<dbReference type="CDD" id="cd00761">
    <property type="entry name" value="Glyco_tranf_GTA_type"/>
    <property type="match status" value="1"/>
</dbReference>
<proteinExistence type="predicted"/>
<evidence type="ECO:0000259" key="2">
    <source>
        <dbReference type="Pfam" id="PF00535"/>
    </source>
</evidence>
<dbReference type="KEGG" id="paun:MJA45_07420"/>
<dbReference type="InterPro" id="IPR029044">
    <property type="entry name" value="Nucleotide-diphossugar_trans"/>
</dbReference>
<dbReference type="Pfam" id="PF00535">
    <property type="entry name" value="Glycos_transf_2"/>
    <property type="match status" value="1"/>
</dbReference>
<keyword evidence="5" id="KW-1185">Reference proteome</keyword>
<feature type="domain" description="Glycosyltransferase 2-like" evidence="2">
    <location>
        <begin position="6"/>
        <end position="133"/>
    </location>
</feature>
<keyword evidence="4" id="KW-0328">Glycosyltransferase</keyword>
<evidence type="ECO:0000259" key="3">
    <source>
        <dbReference type="Pfam" id="PF02709"/>
    </source>
</evidence>
<dbReference type="PANTHER" id="PTHR43685">
    <property type="entry name" value="GLYCOSYLTRANSFERASE"/>
    <property type="match status" value="1"/>
</dbReference>
<dbReference type="Gene3D" id="3.90.550.10">
    <property type="entry name" value="Spore Coat Polysaccharide Biosynthesis Protein SpsA, Chain A"/>
    <property type="match status" value="1"/>
</dbReference>
<evidence type="ECO:0000313" key="5">
    <source>
        <dbReference type="Proteomes" id="UP001305702"/>
    </source>
</evidence>
<dbReference type="EMBL" id="CP130318">
    <property type="protein sequence ID" value="WNQ12853.1"/>
    <property type="molecule type" value="Genomic_DNA"/>
</dbReference>
<keyword evidence="1 4" id="KW-0808">Transferase</keyword>
<dbReference type="AlphaFoldDB" id="A0AA96RH06"/>
<protein>
    <submittedName>
        <fullName evidence="4">Glycosyltransferase family 2 protein</fullName>
        <ecNumber evidence="4">2.4.-.-</ecNumber>
    </submittedName>
</protein>
<evidence type="ECO:0000256" key="1">
    <source>
        <dbReference type="ARBA" id="ARBA00022679"/>
    </source>
</evidence>
<gene>
    <name evidence="4" type="ORF">MJA45_07420</name>
</gene>
<dbReference type="InterPro" id="IPR027791">
    <property type="entry name" value="Galactosyl_T_C"/>
</dbReference>